<dbReference type="InterPro" id="IPR018060">
    <property type="entry name" value="HTH_AraC"/>
</dbReference>
<feature type="domain" description="HTH araC/xylS-type" evidence="4">
    <location>
        <begin position="55"/>
        <end position="155"/>
    </location>
</feature>
<evidence type="ECO:0000256" key="1">
    <source>
        <dbReference type="ARBA" id="ARBA00023015"/>
    </source>
</evidence>
<dbReference type="InterPro" id="IPR020449">
    <property type="entry name" value="Tscrpt_reg_AraC-type_HTH"/>
</dbReference>
<proteinExistence type="predicted"/>
<dbReference type="Pfam" id="PF12833">
    <property type="entry name" value="HTH_18"/>
    <property type="match status" value="1"/>
</dbReference>
<gene>
    <name evidence="5" type="ORF">G5C60_44865</name>
</gene>
<keyword evidence="3" id="KW-0804">Transcription</keyword>
<accession>A0A6G4VK52</accession>
<organism evidence="5 6">
    <name type="scientific">Streptomyces scabichelini</name>
    <dbReference type="NCBI Taxonomy" id="2711217"/>
    <lineage>
        <taxon>Bacteria</taxon>
        <taxon>Bacillati</taxon>
        <taxon>Actinomycetota</taxon>
        <taxon>Actinomycetes</taxon>
        <taxon>Kitasatosporales</taxon>
        <taxon>Streptomycetaceae</taxon>
        <taxon>Streptomyces</taxon>
    </lineage>
</organism>
<dbReference type="PROSITE" id="PS01124">
    <property type="entry name" value="HTH_ARAC_FAMILY_2"/>
    <property type="match status" value="1"/>
</dbReference>
<evidence type="ECO:0000259" key="4">
    <source>
        <dbReference type="PROSITE" id="PS01124"/>
    </source>
</evidence>
<keyword evidence="6" id="KW-1185">Reference proteome</keyword>
<evidence type="ECO:0000313" key="6">
    <source>
        <dbReference type="Proteomes" id="UP000472335"/>
    </source>
</evidence>
<dbReference type="AlphaFoldDB" id="A0A6G4VK52"/>
<dbReference type="InterPro" id="IPR009057">
    <property type="entry name" value="Homeodomain-like_sf"/>
</dbReference>
<keyword evidence="1" id="KW-0805">Transcription regulation</keyword>
<protein>
    <submittedName>
        <fullName evidence="5">Helix-turn-helix domain-containing protein</fullName>
    </submittedName>
</protein>
<dbReference type="SMART" id="SM00342">
    <property type="entry name" value="HTH_ARAC"/>
    <property type="match status" value="1"/>
</dbReference>
<dbReference type="PRINTS" id="PR00032">
    <property type="entry name" value="HTHARAC"/>
</dbReference>
<sequence>MRLLTAHTNMIQKTATDLGPAGVHAAHSTLIELAKAVAVRRFDDVEPQLAPALTRAAKDLANSHLADRELSPAMLARELNVSVRTLQRAFATVGESVTAYIRHRRLEEARLALTSPSGRWSVSELAAHWHFVDSSHFIRAFKKHYGQTPTEYARSTGSAAR</sequence>
<evidence type="ECO:0000313" key="5">
    <source>
        <dbReference type="EMBL" id="NGO14542.1"/>
    </source>
</evidence>
<dbReference type="Proteomes" id="UP000472335">
    <property type="component" value="Unassembled WGS sequence"/>
</dbReference>
<reference evidence="5 6" key="1">
    <citation type="submission" date="2020-02" db="EMBL/GenBank/DDBJ databases">
        <title>Whole-genome analyses of novel actinobacteria.</title>
        <authorList>
            <person name="Sahin N."/>
            <person name="Gencbay T."/>
        </authorList>
    </citation>
    <scope>NUCLEOTIDE SEQUENCE [LARGE SCALE GENOMIC DNA]</scope>
    <source>
        <strain evidence="5 6">HC44</strain>
    </source>
</reference>
<dbReference type="GO" id="GO:0043565">
    <property type="term" value="F:sequence-specific DNA binding"/>
    <property type="evidence" value="ECO:0007669"/>
    <property type="project" value="InterPro"/>
</dbReference>
<evidence type="ECO:0000256" key="3">
    <source>
        <dbReference type="ARBA" id="ARBA00023163"/>
    </source>
</evidence>
<dbReference type="PANTHER" id="PTHR47893">
    <property type="entry name" value="REGULATORY PROTEIN PCHR"/>
    <property type="match status" value="1"/>
</dbReference>
<keyword evidence="2" id="KW-0238">DNA-binding</keyword>
<dbReference type="InterPro" id="IPR053142">
    <property type="entry name" value="PchR_regulatory_protein"/>
</dbReference>
<dbReference type="PANTHER" id="PTHR47893:SF1">
    <property type="entry name" value="REGULATORY PROTEIN PCHR"/>
    <property type="match status" value="1"/>
</dbReference>
<dbReference type="GO" id="GO:0003700">
    <property type="term" value="F:DNA-binding transcription factor activity"/>
    <property type="evidence" value="ECO:0007669"/>
    <property type="project" value="InterPro"/>
</dbReference>
<dbReference type="SUPFAM" id="SSF46689">
    <property type="entry name" value="Homeodomain-like"/>
    <property type="match status" value="1"/>
</dbReference>
<dbReference type="Gene3D" id="1.10.10.60">
    <property type="entry name" value="Homeodomain-like"/>
    <property type="match status" value="1"/>
</dbReference>
<comment type="caution">
    <text evidence="5">The sequence shown here is derived from an EMBL/GenBank/DDBJ whole genome shotgun (WGS) entry which is preliminary data.</text>
</comment>
<name>A0A6G4VK52_9ACTN</name>
<dbReference type="EMBL" id="JAAKZY010000268">
    <property type="protein sequence ID" value="NGO14542.1"/>
    <property type="molecule type" value="Genomic_DNA"/>
</dbReference>
<evidence type="ECO:0000256" key="2">
    <source>
        <dbReference type="ARBA" id="ARBA00023125"/>
    </source>
</evidence>